<accession>A0A8B7KLG7</accession>
<dbReference type="OrthoDB" id="5835829at2759"/>
<keyword evidence="2" id="KW-0328">Glycosyltransferase</keyword>
<dbReference type="Pfam" id="PF00201">
    <property type="entry name" value="UDPGT"/>
    <property type="match status" value="1"/>
</dbReference>
<comment type="similarity">
    <text evidence="1">Belongs to the UDP-glycosyltransferase family.</text>
</comment>
<dbReference type="InterPro" id="IPR050271">
    <property type="entry name" value="UDP-glycosyltransferase"/>
</dbReference>
<reference evidence="6" key="1">
    <citation type="submission" date="2021-01" db="UniProtKB">
        <authorList>
            <consortium name="EnsemblMetazoa"/>
        </authorList>
    </citation>
    <scope>IDENTIFICATION</scope>
    <source>
        <strain evidence="6">DH4</strain>
    </source>
</reference>
<dbReference type="CDD" id="cd03784">
    <property type="entry name" value="GT1_Gtf-like"/>
    <property type="match status" value="1"/>
</dbReference>
<feature type="signal peptide" evidence="5">
    <location>
        <begin position="1"/>
        <end position="23"/>
    </location>
</feature>
<dbReference type="SUPFAM" id="SSF53756">
    <property type="entry name" value="UDP-Glycosyltransferase/glycogen phosphorylase"/>
    <property type="match status" value="1"/>
</dbReference>
<keyword evidence="7" id="KW-1185">Reference proteome</keyword>
<evidence type="ECO:0000256" key="4">
    <source>
        <dbReference type="SAM" id="Phobius"/>
    </source>
</evidence>
<dbReference type="AlphaFoldDB" id="A0A7M7IG02"/>
<dbReference type="PANTHER" id="PTHR48043:SF159">
    <property type="entry name" value="EG:EG0003.4 PROTEIN-RELATED"/>
    <property type="match status" value="1"/>
</dbReference>
<dbReference type="OMA" id="ANELECY"/>
<dbReference type="RefSeq" id="XP_016768414.1">
    <property type="nucleotide sequence ID" value="XM_016912925.2"/>
</dbReference>
<name>A0A7M7IG02_APIME</name>
<evidence type="ECO:0000256" key="3">
    <source>
        <dbReference type="ARBA" id="ARBA00022679"/>
    </source>
</evidence>
<dbReference type="InterPro" id="IPR002213">
    <property type="entry name" value="UDP_glucos_trans"/>
</dbReference>
<keyword evidence="3" id="KW-0808">Transferase</keyword>
<dbReference type="EnsemblMetazoa" id="XM_016912925">
    <property type="protein sequence ID" value="XP_016768414"/>
    <property type="gene ID" value="LOC725997"/>
</dbReference>
<protein>
    <submittedName>
        <fullName evidence="8">UDP-glucuronosyltransferase 2C1</fullName>
    </submittedName>
</protein>
<feature type="chain" id="PRO_5044659853" evidence="5">
    <location>
        <begin position="24"/>
        <end position="528"/>
    </location>
</feature>
<evidence type="ECO:0000256" key="2">
    <source>
        <dbReference type="ARBA" id="ARBA00022676"/>
    </source>
</evidence>
<dbReference type="PANTHER" id="PTHR48043">
    <property type="entry name" value="EG:EG0003.4 PROTEIN-RELATED"/>
    <property type="match status" value="1"/>
</dbReference>
<sequence>MKRNIAGLSFLLHVLIIANELECYKILSVIPTPSYSHQIPYRQLWLELHARGHEIVVITTNPMPNISLPNFTQIDISQSYSCLKELNFIENRFEHLSWLTFLQNYVMSLYTCFLTEVFNSSEVKKLYAPDNPVKFDVLLAEFFYGPAMCAFAHRFNVPLIGLSSLGMITLNEFILGGLVLPSHEYTWEMEANTGTNLPFFKRLSNFVTMWSFLYNVNFNIFFFQQKLAEKYLGPLPPLTDIMRNTSLIFINEIDILSPARPKLPNMISFNFFHVSDNPTPLSKDLEEFLDDAEEGFIYFSLGTNVRSSYLPKEIIRMFCNIFSKMPYKIVWKYEQDLPEKSGNIYIKNWLPQQSILAHPKIKLFIYQGGQQSTEEAINFGVPVIAFPILGDQDYLVRRIEALGIGKYFDIRTIIPDQMKFKNAIDEIITNEKYKNRVLDIRTQIRETSQDVKKIAWWTEYVIRTKGALHLRSTLAWEPWYQRYDMDIIIFLTIVIFIIFLIVISIIVNILMYFYKMMDTSTHRKHKIH</sequence>
<reference evidence="8" key="2">
    <citation type="submission" date="2025-04" db="UniProtKB">
        <authorList>
            <consortium name="RefSeq"/>
        </authorList>
    </citation>
    <scope>IDENTIFICATION</scope>
    <source>
        <strain evidence="8">DH4</strain>
        <tissue evidence="8">Whole body</tissue>
    </source>
</reference>
<dbReference type="FunFam" id="3.40.50.2000:FF:000050">
    <property type="entry name" value="UDP-glucuronosyltransferase"/>
    <property type="match status" value="1"/>
</dbReference>
<dbReference type="Proteomes" id="UP000005203">
    <property type="component" value="Linkage group LG6"/>
</dbReference>
<dbReference type="KEGG" id="ame:725997"/>
<organism evidence="6">
    <name type="scientific">Apis mellifera</name>
    <name type="common">Honeybee</name>
    <dbReference type="NCBI Taxonomy" id="7460"/>
    <lineage>
        <taxon>Eukaryota</taxon>
        <taxon>Metazoa</taxon>
        <taxon>Ecdysozoa</taxon>
        <taxon>Arthropoda</taxon>
        <taxon>Hexapoda</taxon>
        <taxon>Insecta</taxon>
        <taxon>Pterygota</taxon>
        <taxon>Neoptera</taxon>
        <taxon>Endopterygota</taxon>
        <taxon>Hymenoptera</taxon>
        <taxon>Apocrita</taxon>
        <taxon>Aculeata</taxon>
        <taxon>Apoidea</taxon>
        <taxon>Anthophila</taxon>
        <taxon>Apidae</taxon>
        <taxon>Apis</taxon>
    </lineage>
</organism>
<evidence type="ECO:0000313" key="7">
    <source>
        <dbReference type="Proteomes" id="UP000005203"/>
    </source>
</evidence>
<dbReference type="GO" id="GO:0008194">
    <property type="term" value="F:UDP-glycosyltransferase activity"/>
    <property type="evidence" value="ECO:0007669"/>
    <property type="project" value="InterPro"/>
</dbReference>
<keyword evidence="5" id="KW-0732">Signal</keyword>
<evidence type="ECO:0000256" key="5">
    <source>
        <dbReference type="SAM" id="SignalP"/>
    </source>
</evidence>
<proteinExistence type="inferred from homology"/>
<keyword evidence="4" id="KW-0812">Transmembrane</keyword>
<dbReference type="GeneID" id="725997"/>
<evidence type="ECO:0000313" key="6">
    <source>
        <dbReference type="EnsemblMetazoa" id="XP_016768414"/>
    </source>
</evidence>
<keyword evidence="4" id="KW-0472">Membrane</keyword>
<keyword evidence="4" id="KW-1133">Transmembrane helix</keyword>
<evidence type="ECO:0000256" key="1">
    <source>
        <dbReference type="ARBA" id="ARBA00009995"/>
    </source>
</evidence>
<dbReference type="Gene3D" id="3.40.50.2000">
    <property type="entry name" value="Glycogen Phosphorylase B"/>
    <property type="match status" value="2"/>
</dbReference>
<accession>A0A7M7IG02</accession>
<feature type="transmembrane region" description="Helical" evidence="4">
    <location>
        <begin position="487"/>
        <end position="514"/>
    </location>
</feature>
<evidence type="ECO:0000313" key="8">
    <source>
        <dbReference type="RefSeq" id="XP_016768414.1"/>
    </source>
</evidence>
<gene>
    <name evidence="6" type="primary">725997</name>
    <name evidence="8" type="synonym">LOC725997</name>
</gene>